<dbReference type="Proteomes" id="UP000015103">
    <property type="component" value="Unassembled WGS sequence"/>
</dbReference>
<organism evidence="1 2">
    <name type="scientific">Rhodnius prolixus</name>
    <name type="common">Triatomid bug</name>
    <dbReference type="NCBI Taxonomy" id="13249"/>
    <lineage>
        <taxon>Eukaryota</taxon>
        <taxon>Metazoa</taxon>
        <taxon>Ecdysozoa</taxon>
        <taxon>Arthropoda</taxon>
        <taxon>Hexapoda</taxon>
        <taxon>Insecta</taxon>
        <taxon>Pterygota</taxon>
        <taxon>Neoptera</taxon>
        <taxon>Paraneoptera</taxon>
        <taxon>Hemiptera</taxon>
        <taxon>Heteroptera</taxon>
        <taxon>Panheteroptera</taxon>
        <taxon>Cimicomorpha</taxon>
        <taxon>Reduviidae</taxon>
        <taxon>Triatominae</taxon>
        <taxon>Rhodnius</taxon>
    </lineage>
</organism>
<dbReference type="Gene3D" id="3.30.420.10">
    <property type="entry name" value="Ribonuclease H-like superfamily/Ribonuclease H"/>
    <property type="match status" value="1"/>
</dbReference>
<dbReference type="VEuPathDB" id="VectorBase:RPRC002082"/>
<dbReference type="PROSITE" id="PS50879">
    <property type="entry name" value="RNASE_H_1"/>
    <property type="match status" value="1"/>
</dbReference>
<dbReference type="EMBL" id="ACPB03002883">
    <property type="status" value="NOT_ANNOTATED_CDS"/>
    <property type="molecule type" value="Genomic_DNA"/>
</dbReference>
<dbReference type="SUPFAM" id="SSF53098">
    <property type="entry name" value="Ribonuclease H-like"/>
    <property type="match status" value="1"/>
</dbReference>
<dbReference type="InterPro" id="IPR012337">
    <property type="entry name" value="RNaseH-like_sf"/>
</dbReference>
<sequence>MVWDCLGALAEISDQNKALLVWVPGYSGYKGNEAADLLAREGAAGDFVDPEPYFGGFQVP</sequence>
<accession>T1HDG5</accession>
<evidence type="ECO:0000313" key="1">
    <source>
        <dbReference type="EnsemblMetazoa" id="RPRC002082-PA"/>
    </source>
</evidence>
<keyword evidence="2" id="KW-1185">Reference proteome</keyword>
<dbReference type="InterPro" id="IPR036397">
    <property type="entry name" value="RNaseH_sf"/>
</dbReference>
<protein>
    <submittedName>
        <fullName evidence="1">RNase H domain-containing protein</fullName>
    </submittedName>
</protein>
<proteinExistence type="predicted"/>
<reference evidence="1" key="1">
    <citation type="submission" date="2015-05" db="UniProtKB">
        <authorList>
            <consortium name="EnsemblMetazoa"/>
        </authorList>
    </citation>
    <scope>IDENTIFICATION</scope>
</reference>
<name>T1HDG5_RHOPR</name>
<dbReference type="InterPro" id="IPR002156">
    <property type="entry name" value="RNaseH_domain"/>
</dbReference>
<dbReference type="EnsemblMetazoa" id="RPRC002082-RA">
    <property type="protein sequence ID" value="RPRC002082-PA"/>
    <property type="gene ID" value="RPRC002082"/>
</dbReference>
<dbReference type="InParanoid" id="T1HDG5"/>
<evidence type="ECO:0000313" key="2">
    <source>
        <dbReference type="Proteomes" id="UP000015103"/>
    </source>
</evidence>
<dbReference type="AlphaFoldDB" id="T1HDG5"/>
<dbReference type="GO" id="GO:0003676">
    <property type="term" value="F:nucleic acid binding"/>
    <property type="evidence" value="ECO:0007669"/>
    <property type="project" value="InterPro"/>
</dbReference>
<dbReference type="GO" id="GO:0004523">
    <property type="term" value="F:RNA-DNA hybrid ribonuclease activity"/>
    <property type="evidence" value="ECO:0007669"/>
    <property type="project" value="InterPro"/>
</dbReference>
<dbReference type="HOGENOM" id="CLU_2944569_0_0_1"/>